<dbReference type="GO" id="GO:0009432">
    <property type="term" value="P:SOS response"/>
    <property type="evidence" value="ECO:0007669"/>
    <property type="project" value="UniProtKB-KW"/>
</dbReference>
<evidence type="ECO:0000256" key="5">
    <source>
        <dbReference type="ARBA" id="ARBA00023236"/>
    </source>
</evidence>
<evidence type="ECO:0000256" key="2">
    <source>
        <dbReference type="ARBA" id="ARBA00022763"/>
    </source>
</evidence>
<dbReference type="GO" id="GO:0005829">
    <property type="term" value="C:cytosol"/>
    <property type="evidence" value="ECO:0007669"/>
    <property type="project" value="TreeGrafter"/>
</dbReference>
<dbReference type="Gene3D" id="3.30.70.270">
    <property type="match status" value="1"/>
</dbReference>
<evidence type="ECO:0000313" key="7">
    <source>
        <dbReference type="EMBL" id="OOV43000.1"/>
    </source>
</evidence>
<keyword evidence="3" id="KW-0741">SOS mutagenesis</keyword>
<dbReference type="InterPro" id="IPR036775">
    <property type="entry name" value="DNA_pol_Y-fam_lit_finger_sf"/>
</dbReference>
<organism evidence="7 8">
    <name type="scientific">Leptospira kirschneri serovar Pomona</name>
    <dbReference type="NCBI Taxonomy" id="561005"/>
    <lineage>
        <taxon>Bacteria</taxon>
        <taxon>Pseudomonadati</taxon>
        <taxon>Spirochaetota</taxon>
        <taxon>Spirochaetia</taxon>
        <taxon>Leptospirales</taxon>
        <taxon>Leptospiraceae</taxon>
        <taxon>Leptospira</taxon>
    </lineage>
</organism>
<dbReference type="Pfam" id="PF13438">
    <property type="entry name" value="DUF4113"/>
    <property type="match status" value="1"/>
</dbReference>
<dbReference type="Pfam" id="PF11799">
    <property type="entry name" value="IMS_C"/>
    <property type="match status" value="1"/>
</dbReference>
<evidence type="ECO:0000256" key="4">
    <source>
        <dbReference type="ARBA" id="ARBA00023204"/>
    </source>
</evidence>
<evidence type="ECO:0000256" key="3">
    <source>
        <dbReference type="ARBA" id="ARBA00023199"/>
    </source>
</evidence>
<feature type="domain" description="UmuC" evidence="6">
    <location>
        <begin position="2"/>
        <end position="184"/>
    </location>
</feature>
<dbReference type="Gene3D" id="3.40.1170.60">
    <property type="match status" value="1"/>
</dbReference>
<dbReference type="Proteomes" id="UP000191008">
    <property type="component" value="Unassembled WGS sequence"/>
</dbReference>
<keyword evidence="4" id="KW-0234">DNA repair</keyword>
<proteinExistence type="inferred from homology"/>
<dbReference type="GO" id="GO:0003684">
    <property type="term" value="F:damaged DNA binding"/>
    <property type="evidence" value="ECO:0007669"/>
    <property type="project" value="InterPro"/>
</dbReference>
<dbReference type="InterPro" id="IPR050116">
    <property type="entry name" value="DNA_polymerase-Y"/>
</dbReference>
<keyword evidence="5" id="KW-0742">SOS response</keyword>
<dbReference type="InterPro" id="IPR025188">
    <property type="entry name" value="DUF4113"/>
</dbReference>
<protein>
    <submittedName>
        <fullName evidence="7">ImpB/MucB/SamB family protein</fullName>
    </submittedName>
</protein>
<dbReference type="Gene3D" id="1.10.150.20">
    <property type="entry name" value="5' to 3' exonuclease, C-terminal subdomain"/>
    <property type="match status" value="1"/>
</dbReference>
<dbReference type="AlphaFoldDB" id="A0A1T1DQJ6"/>
<keyword evidence="2" id="KW-0227">DNA damage</keyword>
<comment type="caution">
    <text evidence="7">The sequence shown here is derived from an EMBL/GenBank/DDBJ whole genome shotgun (WGS) entry which is preliminary data.</text>
</comment>
<dbReference type="InterPro" id="IPR001126">
    <property type="entry name" value="UmuC"/>
</dbReference>
<evidence type="ECO:0000259" key="6">
    <source>
        <dbReference type="PROSITE" id="PS50173"/>
    </source>
</evidence>
<dbReference type="InterPro" id="IPR043128">
    <property type="entry name" value="Rev_trsase/Diguanyl_cyclase"/>
</dbReference>
<sequence>MFALVDCNSFYCSCERLFRPELKNKPVVVLSNNDGCIISRSKEAKNLGIKMGEPAFKRKEYFEENKIEVFSSNYALYGDISKRIMKELERYSDQIEIYSIDEAFLKLSQNTKEELSKIAKKIKKEINRNIGIPVSIGIGETKSLAKISSQLAKKSKENIYIIKDKEEREQALKNVEIKDVWGIGRSYEKLLKKINVQTAYDFIKLNPYWVRKHLTVVGARLQYELKGYQALDLEKDIKNKKTISIARSFSQTQTELEILESIVATFASRATYKLRKQNGYTSLIRIFIHTNPFAEKEETYLKHIEIKLPVPTQSTPEIIHYCLQGLRQIYKPKLKYKKAGVILDKITNEENYQPDLFDHVRREKEKRLNESIDQINEKFGKEKVKYAVTNKKNSWTLRQERLSPRYTTRWEDIINVLS</sequence>
<dbReference type="RefSeq" id="WP_082292946.1">
    <property type="nucleotide sequence ID" value="NZ_MVIT01000061.1"/>
</dbReference>
<gene>
    <name evidence="7" type="ORF">B1J93_08435</name>
</gene>
<comment type="similarity">
    <text evidence="1">Belongs to the DNA polymerase type-Y family.</text>
</comment>
<name>A0A1T1DQJ6_9LEPT</name>
<dbReference type="CDD" id="cd01700">
    <property type="entry name" value="PolY_Pol_V_umuC"/>
    <property type="match status" value="1"/>
</dbReference>
<dbReference type="Gene3D" id="3.30.1490.100">
    <property type="entry name" value="DNA polymerase, Y-family, little finger domain"/>
    <property type="match status" value="1"/>
</dbReference>
<accession>A0A1T1DQJ6</accession>
<evidence type="ECO:0000313" key="8">
    <source>
        <dbReference type="Proteomes" id="UP000191008"/>
    </source>
</evidence>
<dbReference type="GO" id="GO:0003887">
    <property type="term" value="F:DNA-directed DNA polymerase activity"/>
    <property type="evidence" value="ECO:0007669"/>
    <property type="project" value="TreeGrafter"/>
</dbReference>
<dbReference type="PROSITE" id="PS50173">
    <property type="entry name" value="UMUC"/>
    <property type="match status" value="1"/>
</dbReference>
<reference evidence="7 8" key="1">
    <citation type="submission" date="2017-02" db="EMBL/GenBank/DDBJ databases">
        <title>Comparative genomic analysis of Brazilian Leptospira kirschneri strains of different serogroups.</title>
        <authorList>
            <person name="Moreno L.Z."/>
            <person name="Miraglia F."/>
            <person name="Kremer F.S."/>
            <person name="Eslabao M.R."/>
            <person name="Lilenbaum W."/>
            <person name="Dellagostin O.A."/>
            <person name="Moreno A.M."/>
        </authorList>
    </citation>
    <scope>NUCLEOTIDE SEQUENCE [LARGE SCALE GENOMIC DNA]</scope>
    <source>
        <strain evidence="7 8">M110/06</strain>
    </source>
</reference>
<evidence type="ECO:0000256" key="1">
    <source>
        <dbReference type="ARBA" id="ARBA00010945"/>
    </source>
</evidence>
<dbReference type="PANTHER" id="PTHR11076">
    <property type="entry name" value="DNA REPAIR POLYMERASE UMUC / TRANSFERASE FAMILY MEMBER"/>
    <property type="match status" value="1"/>
</dbReference>
<dbReference type="GO" id="GO:0042276">
    <property type="term" value="P:error-prone translesion synthesis"/>
    <property type="evidence" value="ECO:0007669"/>
    <property type="project" value="TreeGrafter"/>
</dbReference>
<dbReference type="Pfam" id="PF00817">
    <property type="entry name" value="IMS"/>
    <property type="match status" value="1"/>
</dbReference>
<dbReference type="PANTHER" id="PTHR11076:SF34">
    <property type="entry name" value="PROTEIN UMUC"/>
    <property type="match status" value="1"/>
</dbReference>
<dbReference type="GO" id="GO:0006281">
    <property type="term" value="P:DNA repair"/>
    <property type="evidence" value="ECO:0007669"/>
    <property type="project" value="UniProtKB-KW"/>
</dbReference>
<dbReference type="InterPro" id="IPR017961">
    <property type="entry name" value="DNA_pol_Y-fam_little_finger"/>
</dbReference>
<dbReference type="EMBL" id="MVIT01000061">
    <property type="protein sequence ID" value="OOV43000.1"/>
    <property type="molecule type" value="Genomic_DNA"/>
</dbReference>
<dbReference type="SUPFAM" id="SSF56672">
    <property type="entry name" value="DNA/RNA polymerases"/>
    <property type="match status" value="1"/>
</dbReference>
<dbReference type="InterPro" id="IPR043502">
    <property type="entry name" value="DNA/RNA_pol_sf"/>
</dbReference>